<dbReference type="RefSeq" id="WP_095359991.1">
    <property type="nucleotide sequence ID" value="NZ_PRLG01000018.1"/>
</dbReference>
<comment type="caution">
    <text evidence="1">The sequence shown here is derived from an EMBL/GenBank/DDBJ whole genome shotgun (WGS) entry which is preliminary data.</text>
</comment>
<accession>A0A2W0D0Q4</accession>
<dbReference type="AlphaFoldDB" id="A0A2W0D0Q4"/>
<dbReference type="Proteomes" id="UP000247459">
    <property type="component" value="Unassembled WGS sequence"/>
</dbReference>
<sequence>MMENEAFEAEKLAIERMVALGYRIYSVQEHLEGASVVWEHPDHPGEMKEQHVGTASGRKWFVHFLIRQLQEQRGA</sequence>
<organism evidence="1 2">
    <name type="scientific">Paenibacillus illinoisensis</name>
    <dbReference type="NCBI Taxonomy" id="59845"/>
    <lineage>
        <taxon>Bacteria</taxon>
        <taxon>Bacillati</taxon>
        <taxon>Bacillota</taxon>
        <taxon>Bacilli</taxon>
        <taxon>Bacillales</taxon>
        <taxon>Paenibacillaceae</taxon>
        <taxon>Paenibacillus</taxon>
    </lineage>
</organism>
<protein>
    <submittedName>
        <fullName evidence="1">Uncharacterized protein</fullName>
    </submittedName>
</protein>
<reference evidence="1 2" key="1">
    <citation type="submission" date="2018-01" db="EMBL/GenBank/DDBJ databases">
        <title>Genome sequence of the PGP bacterium Paenibacillus illinoisensis E3.</title>
        <authorList>
            <person name="Rolli E."/>
            <person name="Marasco R."/>
            <person name="Bessem C."/>
            <person name="Michoud G."/>
            <person name="Gaiarsa S."/>
            <person name="Borin S."/>
            <person name="Daffonchio D."/>
        </authorList>
    </citation>
    <scope>NUCLEOTIDE SEQUENCE [LARGE SCALE GENOMIC DNA]</scope>
    <source>
        <strain evidence="1 2">E3</strain>
    </source>
</reference>
<evidence type="ECO:0000313" key="1">
    <source>
        <dbReference type="EMBL" id="PYY29491.1"/>
    </source>
</evidence>
<evidence type="ECO:0000313" key="2">
    <source>
        <dbReference type="Proteomes" id="UP000247459"/>
    </source>
</evidence>
<dbReference type="EMBL" id="PRLG01000018">
    <property type="protein sequence ID" value="PYY29491.1"/>
    <property type="molecule type" value="Genomic_DNA"/>
</dbReference>
<gene>
    <name evidence="1" type="ORF">PIL02S_02445</name>
</gene>
<name>A0A2W0D0Q4_9BACL</name>
<dbReference type="OrthoDB" id="2454651at2"/>
<proteinExistence type="predicted"/>